<gene>
    <name evidence="9" type="ORF">CYLTODRAFT_91974</name>
</gene>
<keyword evidence="8" id="KW-0999">Mitochondrion inner membrane</keyword>
<evidence type="ECO:0000256" key="5">
    <source>
        <dbReference type="ARBA" id="ARBA00022723"/>
    </source>
</evidence>
<keyword evidence="7 8" id="KW-0482">Metalloprotease</keyword>
<evidence type="ECO:0000256" key="8">
    <source>
        <dbReference type="RuleBase" id="RU364057"/>
    </source>
</evidence>
<dbReference type="GO" id="GO:0004222">
    <property type="term" value="F:metalloendopeptidase activity"/>
    <property type="evidence" value="ECO:0007669"/>
    <property type="project" value="InterPro"/>
</dbReference>
<keyword evidence="5 8" id="KW-0479">Metal-binding</keyword>
<dbReference type="InterPro" id="IPR019165">
    <property type="entry name" value="Peptidase_M76_ATP23"/>
</dbReference>
<dbReference type="EMBL" id="KN880432">
    <property type="protein sequence ID" value="KIY74054.1"/>
    <property type="molecule type" value="Genomic_DNA"/>
</dbReference>
<keyword evidence="10" id="KW-1185">Reference proteome</keyword>
<keyword evidence="8" id="KW-0472">Membrane</keyword>
<comment type="function">
    <text evidence="8">Has a dual role in the assembly of mitochondrial ATPase.</text>
</comment>
<evidence type="ECO:0000256" key="3">
    <source>
        <dbReference type="ARBA" id="ARBA00014615"/>
    </source>
</evidence>
<reference evidence="9 10" key="1">
    <citation type="journal article" date="2015" name="Fungal Genet. Biol.">
        <title>Evolution of novel wood decay mechanisms in Agaricales revealed by the genome sequences of Fistulina hepatica and Cylindrobasidium torrendii.</title>
        <authorList>
            <person name="Floudas D."/>
            <person name="Held B.W."/>
            <person name="Riley R."/>
            <person name="Nagy L.G."/>
            <person name="Koehler G."/>
            <person name="Ransdell A.S."/>
            <person name="Younus H."/>
            <person name="Chow J."/>
            <person name="Chiniquy J."/>
            <person name="Lipzen A."/>
            <person name="Tritt A."/>
            <person name="Sun H."/>
            <person name="Haridas S."/>
            <person name="LaButti K."/>
            <person name="Ohm R.A."/>
            <person name="Kues U."/>
            <person name="Blanchette R.A."/>
            <person name="Grigoriev I.V."/>
            <person name="Minto R.E."/>
            <person name="Hibbett D.S."/>
        </authorList>
    </citation>
    <scope>NUCLEOTIDE SEQUENCE [LARGE SCALE GENOMIC DNA]</scope>
    <source>
        <strain evidence="9 10">FP15055 ss-10</strain>
    </source>
</reference>
<evidence type="ECO:0000256" key="4">
    <source>
        <dbReference type="ARBA" id="ARBA00022670"/>
    </source>
</evidence>
<keyword evidence="8" id="KW-0496">Mitochondrion</keyword>
<dbReference type="OrthoDB" id="285308at2759"/>
<evidence type="ECO:0000313" key="9">
    <source>
        <dbReference type="EMBL" id="KIY74054.1"/>
    </source>
</evidence>
<dbReference type="GO" id="GO:0034982">
    <property type="term" value="P:mitochondrial protein processing"/>
    <property type="evidence" value="ECO:0007669"/>
    <property type="project" value="TreeGrafter"/>
</dbReference>
<keyword evidence="4 8" id="KW-0645">Protease</keyword>
<sequence length="207" mass="23758">MGAFERFQQWANERIQPPTDPAERAKVDARNVERCESHKAHILDNSPIVVFLLQQLKLVGCKVPARNLVCTPCTGFMAGGYVPGRGGIVMCANHFYSQDHVERTLAHELVHMYDECRFKLDWENLRHHACTEIRANALSGDCRFFVETKRGFFNFAGHFQDCVRRRAIESVSKNDKCPNEETARRVVNEVLESCIKDTRPFDEIYPA</sequence>
<organism evidence="9 10">
    <name type="scientific">Cylindrobasidium torrendii FP15055 ss-10</name>
    <dbReference type="NCBI Taxonomy" id="1314674"/>
    <lineage>
        <taxon>Eukaryota</taxon>
        <taxon>Fungi</taxon>
        <taxon>Dikarya</taxon>
        <taxon>Basidiomycota</taxon>
        <taxon>Agaricomycotina</taxon>
        <taxon>Agaricomycetes</taxon>
        <taxon>Agaricomycetidae</taxon>
        <taxon>Agaricales</taxon>
        <taxon>Marasmiineae</taxon>
        <taxon>Physalacriaceae</taxon>
        <taxon>Cylindrobasidium</taxon>
    </lineage>
</organism>
<dbReference type="Proteomes" id="UP000054007">
    <property type="component" value="Unassembled WGS sequence"/>
</dbReference>
<keyword evidence="6 8" id="KW-0378">Hydrolase</keyword>
<comment type="similarity">
    <text evidence="2 8">Belongs to the peptidase M76 family.</text>
</comment>
<evidence type="ECO:0000313" key="10">
    <source>
        <dbReference type="Proteomes" id="UP000054007"/>
    </source>
</evidence>
<dbReference type="STRING" id="1314674.A0A0D7BV46"/>
<comment type="subcellular location">
    <subcellularLocation>
        <location evidence="1 8">Mitochondrion inner membrane</location>
        <topology evidence="1 8">Peripheral membrane protein</topology>
        <orientation evidence="1 8">Intermembrane side</orientation>
    </subcellularLocation>
</comment>
<protein>
    <recommendedName>
        <fullName evidence="3 8">Mitochondrial inner membrane protease ATP23</fullName>
        <ecNumber evidence="8">3.4.24.-</ecNumber>
    </recommendedName>
</protein>
<dbReference type="GO" id="GO:0046872">
    <property type="term" value="F:metal ion binding"/>
    <property type="evidence" value="ECO:0007669"/>
    <property type="project" value="UniProtKB-KW"/>
</dbReference>
<dbReference type="EC" id="3.4.24.-" evidence="8"/>
<dbReference type="PANTHER" id="PTHR21711">
    <property type="entry name" value="MITOCHONDRIAL INNER MEMBRANE PROTEASE"/>
    <property type="match status" value="1"/>
</dbReference>
<accession>A0A0D7BV46</accession>
<proteinExistence type="inferred from homology"/>
<name>A0A0D7BV46_9AGAR</name>
<dbReference type="GO" id="GO:0005743">
    <property type="term" value="C:mitochondrial inner membrane"/>
    <property type="evidence" value="ECO:0007669"/>
    <property type="project" value="UniProtKB-SubCell"/>
</dbReference>
<evidence type="ECO:0000256" key="6">
    <source>
        <dbReference type="ARBA" id="ARBA00022801"/>
    </source>
</evidence>
<dbReference type="PANTHER" id="PTHR21711:SF0">
    <property type="entry name" value="MITOCHONDRIAL INNER MEMBRANE PROTEASE ATP23 HOMOLOG"/>
    <property type="match status" value="1"/>
</dbReference>
<evidence type="ECO:0000256" key="7">
    <source>
        <dbReference type="ARBA" id="ARBA00023049"/>
    </source>
</evidence>
<dbReference type="GO" id="GO:0033615">
    <property type="term" value="P:mitochondrial proton-transporting ATP synthase complex assembly"/>
    <property type="evidence" value="ECO:0007669"/>
    <property type="project" value="TreeGrafter"/>
</dbReference>
<evidence type="ECO:0000256" key="1">
    <source>
        <dbReference type="ARBA" id="ARBA00004137"/>
    </source>
</evidence>
<evidence type="ECO:0000256" key="2">
    <source>
        <dbReference type="ARBA" id="ARBA00009915"/>
    </source>
</evidence>
<dbReference type="Pfam" id="PF09768">
    <property type="entry name" value="Peptidase_M76"/>
    <property type="match status" value="1"/>
</dbReference>
<dbReference type="AlphaFoldDB" id="A0A0D7BV46"/>